<sequence>MPSILVAGATGNTGQGVVRTLSNLFSTGNALPNHQIIALTRSLQSPAAQQLAKLPGVQVLEQNWVEITADWLKSHSVVRAFIASHVNTTQFAEESTFHVAALQAGVKYVVRISTNAPNVRPDCPAYYPRSHWAIETMLATPEFSALQWTSLQPNMFSPFGLFSAAEFIKKYRATGVQGTLELAISADAPVAMVDPDEIGVFAAHLLVLPDPSAHNKARYVVNGPVDTNGKEIVGWVEGHIGAKVEHVSYEDMSGLNSSPLLVELRKNNSPNVINSIQASPIPMWAGELSVSTTSKAVLELAPPQRTPEQVLRGILEV</sequence>
<accession>A0A1L9PYP6</accession>
<dbReference type="AlphaFoldDB" id="A0A1L9PYP6"/>
<evidence type="ECO:0000313" key="4">
    <source>
        <dbReference type="EMBL" id="OJJ06562.1"/>
    </source>
</evidence>
<dbReference type="GO" id="GO:0005634">
    <property type="term" value="C:nucleus"/>
    <property type="evidence" value="ECO:0007669"/>
    <property type="project" value="TreeGrafter"/>
</dbReference>
<evidence type="ECO:0000259" key="3">
    <source>
        <dbReference type="Pfam" id="PF05368"/>
    </source>
</evidence>
<dbReference type="PANTHER" id="PTHR42748:SF31">
    <property type="entry name" value="NMRA-LIKE DOMAIN-CONTAINING PROTEIN-RELATED"/>
    <property type="match status" value="1"/>
</dbReference>
<evidence type="ECO:0000313" key="5">
    <source>
        <dbReference type="Proteomes" id="UP000184073"/>
    </source>
</evidence>
<protein>
    <recommendedName>
        <fullName evidence="3">NmrA-like domain-containing protein</fullName>
    </recommendedName>
</protein>
<dbReference type="InterPro" id="IPR036291">
    <property type="entry name" value="NAD(P)-bd_dom_sf"/>
</dbReference>
<dbReference type="RefSeq" id="XP_040672324.1">
    <property type="nucleotide sequence ID" value="XM_040818185.1"/>
</dbReference>
<dbReference type="SUPFAM" id="SSF51735">
    <property type="entry name" value="NAD(P)-binding Rossmann-fold domains"/>
    <property type="match status" value="1"/>
</dbReference>
<dbReference type="EMBL" id="KV878135">
    <property type="protein sequence ID" value="OJJ06562.1"/>
    <property type="molecule type" value="Genomic_DNA"/>
</dbReference>
<proteinExistence type="inferred from homology"/>
<dbReference type="Gene3D" id="3.40.50.720">
    <property type="entry name" value="NAD(P)-binding Rossmann-like Domain"/>
    <property type="match status" value="1"/>
</dbReference>
<evidence type="ECO:0000256" key="1">
    <source>
        <dbReference type="ARBA" id="ARBA00006328"/>
    </source>
</evidence>
<keyword evidence="2" id="KW-0521">NADP</keyword>
<evidence type="ECO:0000256" key="2">
    <source>
        <dbReference type="ARBA" id="ARBA00022857"/>
    </source>
</evidence>
<comment type="similarity">
    <text evidence="1">Belongs to the NmrA-type oxidoreductase family.</text>
</comment>
<dbReference type="Proteomes" id="UP000184073">
    <property type="component" value="Unassembled WGS sequence"/>
</dbReference>
<dbReference type="InterPro" id="IPR008030">
    <property type="entry name" value="NmrA-like"/>
</dbReference>
<dbReference type="STRING" id="1036611.A0A1L9PYP6"/>
<dbReference type="PANTHER" id="PTHR42748">
    <property type="entry name" value="NITROGEN METABOLITE REPRESSION PROTEIN NMRA FAMILY MEMBER"/>
    <property type="match status" value="1"/>
</dbReference>
<feature type="domain" description="NmrA-like" evidence="3">
    <location>
        <begin position="4"/>
        <end position="250"/>
    </location>
</feature>
<dbReference type="VEuPathDB" id="FungiDB:ASPVEDRAFT_87861"/>
<name>A0A1L9PYP6_ASPVE</name>
<gene>
    <name evidence="4" type="ORF">ASPVEDRAFT_87861</name>
</gene>
<dbReference type="InterPro" id="IPR051164">
    <property type="entry name" value="NmrA-like_oxidored"/>
</dbReference>
<keyword evidence="5" id="KW-1185">Reference proteome</keyword>
<organism evidence="4 5">
    <name type="scientific">Aspergillus versicolor CBS 583.65</name>
    <dbReference type="NCBI Taxonomy" id="1036611"/>
    <lineage>
        <taxon>Eukaryota</taxon>
        <taxon>Fungi</taxon>
        <taxon>Dikarya</taxon>
        <taxon>Ascomycota</taxon>
        <taxon>Pezizomycotina</taxon>
        <taxon>Eurotiomycetes</taxon>
        <taxon>Eurotiomycetidae</taxon>
        <taxon>Eurotiales</taxon>
        <taxon>Aspergillaceae</taxon>
        <taxon>Aspergillus</taxon>
        <taxon>Aspergillus subgen. Nidulantes</taxon>
    </lineage>
</organism>
<reference evidence="5" key="1">
    <citation type="journal article" date="2017" name="Genome Biol.">
        <title>Comparative genomics reveals high biological diversity and specific adaptations in the industrially and medically important fungal genus Aspergillus.</title>
        <authorList>
            <person name="de Vries R.P."/>
            <person name="Riley R."/>
            <person name="Wiebenga A."/>
            <person name="Aguilar-Osorio G."/>
            <person name="Amillis S."/>
            <person name="Uchima C.A."/>
            <person name="Anderluh G."/>
            <person name="Asadollahi M."/>
            <person name="Askin M."/>
            <person name="Barry K."/>
            <person name="Battaglia E."/>
            <person name="Bayram O."/>
            <person name="Benocci T."/>
            <person name="Braus-Stromeyer S.A."/>
            <person name="Caldana C."/>
            <person name="Canovas D."/>
            <person name="Cerqueira G.C."/>
            <person name="Chen F."/>
            <person name="Chen W."/>
            <person name="Choi C."/>
            <person name="Clum A."/>
            <person name="Dos Santos R.A."/>
            <person name="Damasio A.R."/>
            <person name="Diallinas G."/>
            <person name="Emri T."/>
            <person name="Fekete E."/>
            <person name="Flipphi M."/>
            <person name="Freyberg S."/>
            <person name="Gallo A."/>
            <person name="Gournas C."/>
            <person name="Habgood R."/>
            <person name="Hainaut M."/>
            <person name="Harispe M.L."/>
            <person name="Henrissat B."/>
            <person name="Hilden K.S."/>
            <person name="Hope R."/>
            <person name="Hossain A."/>
            <person name="Karabika E."/>
            <person name="Karaffa L."/>
            <person name="Karanyi Z."/>
            <person name="Krasevec N."/>
            <person name="Kuo A."/>
            <person name="Kusch H."/>
            <person name="LaButti K."/>
            <person name="Lagendijk E.L."/>
            <person name="Lapidus A."/>
            <person name="Levasseur A."/>
            <person name="Lindquist E."/>
            <person name="Lipzen A."/>
            <person name="Logrieco A.F."/>
            <person name="MacCabe A."/>
            <person name="Maekelae M.R."/>
            <person name="Malavazi I."/>
            <person name="Melin P."/>
            <person name="Meyer V."/>
            <person name="Mielnichuk N."/>
            <person name="Miskei M."/>
            <person name="Molnar A.P."/>
            <person name="Mule G."/>
            <person name="Ngan C.Y."/>
            <person name="Orejas M."/>
            <person name="Orosz E."/>
            <person name="Ouedraogo J.P."/>
            <person name="Overkamp K.M."/>
            <person name="Park H.-S."/>
            <person name="Perrone G."/>
            <person name="Piumi F."/>
            <person name="Punt P.J."/>
            <person name="Ram A.F."/>
            <person name="Ramon A."/>
            <person name="Rauscher S."/>
            <person name="Record E."/>
            <person name="Riano-Pachon D.M."/>
            <person name="Robert V."/>
            <person name="Roehrig J."/>
            <person name="Ruller R."/>
            <person name="Salamov A."/>
            <person name="Salih N.S."/>
            <person name="Samson R.A."/>
            <person name="Sandor E."/>
            <person name="Sanguinetti M."/>
            <person name="Schuetze T."/>
            <person name="Sepcic K."/>
            <person name="Shelest E."/>
            <person name="Sherlock G."/>
            <person name="Sophianopoulou V."/>
            <person name="Squina F.M."/>
            <person name="Sun H."/>
            <person name="Susca A."/>
            <person name="Todd R.B."/>
            <person name="Tsang A."/>
            <person name="Unkles S.E."/>
            <person name="van de Wiele N."/>
            <person name="van Rossen-Uffink D."/>
            <person name="Oliveira J.V."/>
            <person name="Vesth T.C."/>
            <person name="Visser J."/>
            <person name="Yu J.-H."/>
            <person name="Zhou M."/>
            <person name="Andersen M.R."/>
            <person name="Archer D.B."/>
            <person name="Baker S.E."/>
            <person name="Benoit I."/>
            <person name="Brakhage A.A."/>
            <person name="Braus G.H."/>
            <person name="Fischer R."/>
            <person name="Frisvad J.C."/>
            <person name="Goldman G.H."/>
            <person name="Houbraken J."/>
            <person name="Oakley B."/>
            <person name="Pocsi I."/>
            <person name="Scazzocchio C."/>
            <person name="Seiboth B."/>
            <person name="vanKuyk P.A."/>
            <person name="Wortman J."/>
            <person name="Dyer P.S."/>
            <person name="Grigoriev I.V."/>
        </authorList>
    </citation>
    <scope>NUCLEOTIDE SEQUENCE [LARGE SCALE GENOMIC DNA]</scope>
    <source>
        <strain evidence="5">CBS 583.65</strain>
    </source>
</reference>
<dbReference type="Pfam" id="PF05368">
    <property type="entry name" value="NmrA"/>
    <property type="match status" value="1"/>
</dbReference>
<dbReference type="GeneID" id="63733696"/>
<dbReference type="OrthoDB" id="413314at2759"/>